<dbReference type="GO" id="GO:0080008">
    <property type="term" value="C:Cul4-RING E3 ubiquitin ligase complex"/>
    <property type="evidence" value="ECO:0007669"/>
    <property type="project" value="TreeGrafter"/>
</dbReference>
<dbReference type="AlphaFoldDB" id="A0AAN8F2H2"/>
<evidence type="ECO:0000313" key="6">
    <source>
        <dbReference type="Proteomes" id="UP001331761"/>
    </source>
</evidence>
<proteinExistence type="predicted"/>
<evidence type="ECO:0000256" key="2">
    <source>
        <dbReference type="ARBA" id="ARBA00022737"/>
    </source>
</evidence>
<keyword evidence="2" id="KW-0677">Repeat</keyword>
<feature type="repeat" description="WD" evidence="3">
    <location>
        <begin position="384"/>
        <end position="416"/>
    </location>
</feature>
<dbReference type="PROSITE" id="PS50294">
    <property type="entry name" value="WD_REPEATS_REGION"/>
    <property type="match status" value="2"/>
</dbReference>
<accession>A0AAN8F2H2</accession>
<gene>
    <name evidence="5" type="ORF">GCK32_003601</name>
</gene>
<feature type="compositionally biased region" description="Acidic residues" evidence="4">
    <location>
        <begin position="575"/>
        <end position="588"/>
    </location>
</feature>
<dbReference type="InterPro" id="IPR015943">
    <property type="entry name" value="WD40/YVTN_repeat-like_dom_sf"/>
</dbReference>
<dbReference type="Gene3D" id="2.130.10.10">
    <property type="entry name" value="YVTN repeat-like/Quinoprotein amine dehydrogenase"/>
    <property type="match status" value="2"/>
</dbReference>
<dbReference type="SMART" id="SM00320">
    <property type="entry name" value="WD40"/>
    <property type="match status" value="6"/>
</dbReference>
<feature type="region of interest" description="Disordered" evidence="4">
    <location>
        <begin position="500"/>
        <end position="538"/>
    </location>
</feature>
<dbReference type="PANTHER" id="PTHR15574:SF43">
    <property type="entry name" value="DDB1- AND CUL4-ASSOCIATED FACTOR 5"/>
    <property type="match status" value="1"/>
</dbReference>
<keyword evidence="6" id="KW-1185">Reference proteome</keyword>
<dbReference type="InterPro" id="IPR045151">
    <property type="entry name" value="DCAF8"/>
</dbReference>
<name>A0AAN8F2H2_TRICO</name>
<dbReference type="PANTHER" id="PTHR15574">
    <property type="entry name" value="WD REPEAT DOMAIN-CONTAINING FAMILY"/>
    <property type="match status" value="1"/>
</dbReference>
<evidence type="ECO:0000256" key="4">
    <source>
        <dbReference type="SAM" id="MobiDB-lite"/>
    </source>
</evidence>
<dbReference type="Pfam" id="PF00400">
    <property type="entry name" value="WD40"/>
    <property type="match status" value="2"/>
</dbReference>
<dbReference type="InterPro" id="IPR001680">
    <property type="entry name" value="WD40_rpt"/>
</dbReference>
<feature type="compositionally biased region" description="Acidic residues" evidence="4">
    <location>
        <begin position="521"/>
        <end position="530"/>
    </location>
</feature>
<evidence type="ECO:0000256" key="3">
    <source>
        <dbReference type="PROSITE-ProRule" id="PRU00221"/>
    </source>
</evidence>
<dbReference type="PROSITE" id="PS50082">
    <property type="entry name" value="WD_REPEATS_2"/>
    <property type="match status" value="2"/>
</dbReference>
<keyword evidence="1 3" id="KW-0853">WD repeat</keyword>
<dbReference type="GO" id="GO:0005737">
    <property type="term" value="C:cytoplasm"/>
    <property type="evidence" value="ECO:0007669"/>
    <property type="project" value="TreeGrafter"/>
</dbReference>
<feature type="region of interest" description="Disordered" evidence="4">
    <location>
        <begin position="552"/>
        <end position="614"/>
    </location>
</feature>
<dbReference type="GO" id="GO:0045717">
    <property type="term" value="P:negative regulation of fatty acid biosynthetic process"/>
    <property type="evidence" value="ECO:0007669"/>
    <property type="project" value="TreeGrafter"/>
</dbReference>
<dbReference type="SUPFAM" id="SSF50978">
    <property type="entry name" value="WD40 repeat-like"/>
    <property type="match status" value="1"/>
</dbReference>
<evidence type="ECO:0000256" key="1">
    <source>
        <dbReference type="ARBA" id="ARBA00022574"/>
    </source>
</evidence>
<comment type="caution">
    <text evidence="5">The sequence shown here is derived from an EMBL/GenBank/DDBJ whole genome shotgun (WGS) entry which is preliminary data.</text>
</comment>
<protein>
    <submittedName>
        <fullName evidence="5">WD domain G-beta repeat protein</fullName>
    </submittedName>
</protein>
<reference evidence="5 6" key="1">
    <citation type="submission" date="2019-10" db="EMBL/GenBank/DDBJ databases">
        <title>Assembly and Annotation for the nematode Trichostrongylus colubriformis.</title>
        <authorList>
            <person name="Martin J."/>
        </authorList>
    </citation>
    <scope>NUCLEOTIDE SEQUENCE [LARGE SCALE GENOMIC DNA]</scope>
    <source>
        <strain evidence="5">G859</strain>
        <tissue evidence="5">Whole worm</tissue>
    </source>
</reference>
<evidence type="ECO:0000313" key="5">
    <source>
        <dbReference type="EMBL" id="KAK5972101.1"/>
    </source>
</evidence>
<dbReference type="InterPro" id="IPR036322">
    <property type="entry name" value="WD40_repeat_dom_sf"/>
</dbReference>
<feature type="repeat" description="WD" evidence="3">
    <location>
        <begin position="111"/>
        <end position="152"/>
    </location>
</feature>
<organism evidence="5 6">
    <name type="scientific">Trichostrongylus colubriformis</name>
    <name type="common">Black scour worm</name>
    <dbReference type="NCBI Taxonomy" id="6319"/>
    <lineage>
        <taxon>Eukaryota</taxon>
        <taxon>Metazoa</taxon>
        <taxon>Ecdysozoa</taxon>
        <taxon>Nematoda</taxon>
        <taxon>Chromadorea</taxon>
        <taxon>Rhabditida</taxon>
        <taxon>Rhabditina</taxon>
        <taxon>Rhabditomorpha</taxon>
        <taxon>Strongyloidea</taxon>
        <taxon>Trichostrongylidae</taxon>
        <taxon>Trichostrongylus</taxon>
    </lineage>
</organism>
<dbReference type="Proteomes" id="UP001331761">
    <property type="component" value="Unassembled WGS sequence"/>
</dbReference>
<sequence>MHQSPRKARPIPFTIEFCSLGGRWSLSFPFGCAVELADCRQLMETAVESDGGVQSGESGPTAALLKQGRRNISRFVEDTQLGAISGHIGDLHNDVFRIGARKGGVVYQKDVLGHTGCVNAVEFNKTEDMLASGGDDMRVFVWHVSDLMMEETPKPAVIMERGHNSNIFCYQFTLDGGELFSGGNDGVVLRHDVATRKPLSVYEERHPVYSISANPIDINIVAASREGGVVSFYDRRETKEGSFCLVDEGQLFRGQYNPANALFFATASNRGVRLYDLRNRRKPLLDLRALVSEAIYVEWNSTGTALTALQSHSNPVYIDFTERRRVELKDPEYSNVHTIKSVTFMDDGMVLTGSDDFNIYAWRVPTSCEEKEETECVSEATFVLKGHRSIVNHVRYSPSNRIIYSCGVEKIIKVWSALPIPSSYDKPRIRVKKTLLSELSFDEGVAVDDTAEDLNMLNYFDQLDNLSRMQAYDPNEETDGDDVVVNVDLEGLRAHLMGLETSDEGSASDGNDYDLEHVNDLSEDGPAEDETSARGALRAQRRRRWRMMRRSSYERRASENNQEDLGSFPFRDILLENEENEVSSDDETEGRRKRVKRNAADRMSSESSDSSDDDFVVFIGDDRFVIEHGT</sequence>
<dbReference type="EMBL" id="WIXE01017033">
    <property type="protein sequence ID" value="KAK5972101.1"/>
    <property type="molecule type" value="Genomic_DNA"/>
</dbReference>